<dbReference type="EMBL" id="CP028519">
    <property type="protein sequence ID" value="AVY93872.1"/>
    <property type="molecule type" value="Genomic_DNA"/>
</dbReference>
<proteinExistence type="predicted"/>
<dbReference type="KEGG" id="maer:DAI18_07305"/>
<dbReference type="CDD" id="cd07067">
    <property type="entry name" value="HP_PGM_like"/>
    <property type="match status" value="1"/>
</dbReference>
<dbReference type="STRING" id="1122240.GCA_000620105_02479"/>
<dbReference type="Gene3D" id="3.40.50.1240">
    <property type="entry name" value="Phosphoglycerate mutase-like"/>
    <property type="match status" value="1"/>
</dbReference>
<organism evidence="1 2">
    <name type="scientific">Microvirgula aerodenitrificans</name>
    <dbReference type="NCBI Taxonomy" id="57480"/>
    <lineage>
        <taxon>Bacteria</taxon>
        <taxon>Pseudomonadati</taxon>
        <taxon>Pseudomonadota</taxon>
        <taxon>Betaproteobacteria</taxon>
        <taxon>Neisseriales</taxon>
        <taxon>Aquaspirillaceae</taxon>
        <taxon>Microvirgula</taxon>
    </lineage>
</organism>
<dbReference type="Proteomes" id="UP000244173">
    <property type="component" value="Chromosome"/>
</dbReference>
<keyword evidence="2" id="KW-1185">Reference proteome</keyword>
<reference evidence="1 2" key="1">
    <citation type="submission" date="2018-04" db="EMBL/GenBank/DDBJ databases">
        <title>Denitrifier Microvirgula.</title>
        <authorList>
            <person name="Anderson E."/>
            <person name="Jang J."/>
            <person name="Ishii S."/>
        </authorList>
    </citation>
    <scope>NUCLEOTIDE SEQUENCE [LARGE SCALE GENOMIC DNA]</scope>
    <source>
        <strain evidence="1 2">BE2.4</strain>
    </source>
</reference>
<dbReference type="OrthoDB" id="5296884at2"/>
<dbReference type="RefSeq" id="WP_036386102.1">
    <property type="nucleotide sequence ID" value="NZ_CP028519.1"/>
</dbReference>
<dbReference type="InterPro" id="IPR029033">
    <property type="entry name" value="His_PPase_superfam"/>
</dbReference>
<accession>A0A2S0P951</accession>
<sequence>MKRITLWRHGEIDAAGLLVGRRSNPPLTGAGRDTMRRGWPALTAMAPVTAIACSPLQRCLASAEDFAADAGLALHVDAGFAETDFGVWDGAPLDGLPADWQAEYSNGRLLPDGGETLAGFRTRVISAFDSWVERLGDGHAVLITHGGVIAAVLAARLELSLPSARRLFVSRGGYVQLSLADGCPDYLIALANPAMG</sequence>
<name>A0A2S0P951_9NEIS</name>
<dbReference type="SUPFAM" id="SSF53254">
    <property type="entry name" value="Phosphoglycerate mutase-like"/>
    <property type="match status" value="1"/>
</dbReference>
<evidence type="ECO:0000313" key="1">
    <source>
        <dbReference type="EMBL" id="AVY93872.1"/>
    </source>
</evidence>
<dbReference type="AlphaFoldDB" id="A0A2S0P951"/>
<dbReference type="SMART" id="SM00855">
    <property type="entry name" value="PGAM"/>
    <property type="match status" value="1"/>
</dbReference>
<evidence type="ECO:0000313" key="2">
    <source>
        <dbReference type="Proteomes" id="UP000244173"/>
    </source>
</evidence>
<dbReference type="InterPro" id="IPR013078">
    <property type="entry name" value="His_Pase_superF_clade-1"/>
</dbReference>
<gene>
    <name evidence="1" type="ORF">DAI18_07305</name>
</gene>
<dbReference type="Pfam" id="PF00300">
    <property type="entry name" value="His_Phos_1"/>
    <property type="match status" value="1"/>
</dbReference>
<protein>
    <submittedName>
        <fullName evidence="1">Histidine phosphatase family protein</fullName>
    </submittedName>
</protein>